<organism evidence="3 4">
    <name type="scientific">Protea cynaroides</name>
    <dbReference type="NCBI Taxonomy" id="273540"/>
    <lineage>
        <taxon>Eukaryota</taxon>
        <taxon>Viridiplantae</taxon>
        <taxon>Streptophyta</taxon>
        <taxon>Embryophyta</taxon>
        <taxon>Tracheophyta</taxon>
        <taxon>Spermatophyta</taxon>
        <taxon>Magnoliopsida</taxon>
        <taxon>Proteales</taxon>
        <taxon>Proteaceae</taxon>
        <taxon>Protea</taxon>
    </lineage>
</organism>
<gene>
    <name evidence="3" type="ORF">NE237_030831</name>
</gene>
<evidence type="ECO:0000256" key="1">
    <source>
        <dbReference type="SAM" id="MobiDB-lite"/>
    </source>
</evidence>
<evidence type="ECO:0000313" key="3">
    <source>
        <dbReference type="EMBL" id="KAJ4953999.1"/>
    </source>
</evidence>
<feature type="chain" id="PRO_5040136865" evidence="2">
    <location>
        <begin position="23"/>
        <end position="113"/>
    </location>
</feature>
<dbReference type="AlphaFoldDB" id="A0A9Q0GUV7"/>
<evidence type="ECO:0000313" key="4">
    <source>
        <dbReference type="Proteomes" id="UP001141806"/>
    </source>
</evidence>
<comment type="caution">
    <text evidence="3">The sequence shown here is derived from an EMBL/GenBank/DDBJ whole genome shotgun (WGS) entry which is preliminary data.</text>
</comment>
<evidence type="ECO:0000256" key="2">
    <source>
        <dbReference type="SAM" id="SignalP"/>
    </source>
</evidence>
<accession>A0A9Q0GUV7</accession>
<reference evidence="3" key="1">
    <citation type="journal article" date="2023" name="Plant J.">
        <title>The genome of the king protea, Protea cynaroides.</title>
        <authorList>
            <person name="Chang J."/>
            <person name="Duong T.A."/>
            <person name="Schoeman C."/>
            <person name="Ma X."/>
            <person name="Roodt D."/>
            <person name="Barker N."/>
            <person name="Li Z."/>
            <person name="Van de Peer Y."/>
            <person name="Mizrachi E."/>
        </authorList>
    </citation>
    <scope>NUCLEOTIDE SEQUENCE</scope>
    <source>
        <tissue evidence="3">Young leaves</tissue>
    </source>
</reference>
<dbReference type="Proteomes" id="UP001141806">
    <property type="component" value="Unassembled WGS sequence"/>
</dbReference>
<feature type="signal peptide" evidence="2">
    <location>
        <begin position="1"/>
        <end position="22"/>
    </location>
</feature>
<feature type="region of interest" description="Disordered" evidence="1">
    <location>
        <begin position="72"/>
        <end position="113"/>
    </location>
</feature>
<keyword evidence="4" id="KW-1185">Reference proteome</keyword>
<proteinExistence type="predicted"/>
<dbReference type="EMBL" id="JAMYWD010000012">
    <property type="protein sequence ID" value="KAJ4953999.1"/>
    <property type="molecule type" value="Genomic_DNA"/>
</dbReference>
<keyword evidence="2" id="KW-0732">Signal</keyword>
<protein>
    <submittedName>
        <fullName evidence="3">Uncharacterized protein</fullName>
    </submittedName>
</protein>
<name>A0A9Q0GUV7_9MAGN</name>
<sequence>MDFLQGTTAASIILLFLSGSECRQSLSELNTFPLPNAASADAIFHVPVLKKKIRPAWWWPVPIGGDDFFGADPSIGDLSGERRGSPDEPGVEGEIPSGEKELNSQRRLGRWHG</sequence>